<gene>
    <name evidence="3" type="ORF">B9J77_00600</name>
</gene>
<evidence type="ECO:0000313" key="3">
    <source>
        <dbReference type="EMBL" id="RII01069.1"/>
    </source>
</evidence>
<sequence>MDFSGIRDTEQKSITGLLPNMAHVLSIVSHLIYSCMMANKPLGEWGERVALRFLRRRKYQILEKNFSSPLGEIDIIGKKDRTICFIEVKTRSSSDYGPPEVAITQQKQDKLRKVALSYLKMKRLEENCRFDVVSILTNTRGCTENIKLIEDAF</sequence>
<dbReference type="SUPFAM" id="SSF52980">
    <property type="entry name" value="Restriction endonuclease-like"/>
    <property type="match status" value="1"/>
</dbReference>
<evidence type="ECO:0000256" key="2">
    <source>
        <dbReference type="HAMAP-Rule" id="MF_00048"/>
    </source>
</evidence>
<evidence type="ECO:0000313" key="4">
    <source>
        <dbReference type="Proteomes" id="UP000266287"/>
    </source>
</evidence>
<dbReference type="InterPro" id="IPR011856">
    <property type="entry name" value="tRNA_endonuc-like_dom_sf"/>
</dbReference>
<dbReference type="PANTHER" id="PTHR34039:SF1">
    <property type="entry name" value="UPF0102 PROTEIN YRAN"/>
    <property type="match status" value="1"/>
</dbReference>
<dbReference type="AlphaFoldDB" id="A0A399G038"/>
<dbReference type="EMBL" id="NDHY01000001">
    <property type="protein sequence ID" value="RII01069.1"/>
    <property type="molecule type" value="Genomic_DNA"/>
</dbReference>
<comment type="similarity">
    <text evidence="1 2">Belongs to the UPF0102 family.</text>
</comment>
<name>A0A399G038_UNCN2</name>
<dbReference type="NCBIfam" id="NF009150">
    <property type="entry name" value="PRK12497.1-3"/>
    <property type="match status" value="1"/>
</dbReference>
<dbReference type="InterPro" id="IPR011335">
    <property type="entry name" value="Restrct_endonuc-II-like"/>
</dbReference>
<dbReference type="GO" id="GO:0003676">
    <property type="term" value="F:nucleic acid binding"/>
    <property type="evidence" value="ECO:0007669"/>
    <property type="project" value="InterPro"/>
</dbReference>
<dbReference type="Proteomes" id="UP000266287">
    <property type="component" value="Unassembled WGS sequence"/>
</dbReference>
<dbReference type="HAMAP" id="MF_00048">
    <property type="entry name" value="UPF0102"/>
    <property type="match status" value="1"/>
</dbReference>
<evidence type="ECO:0000256" key="1">
    <source>
        <dbReference type="ARBA" id="ARBA00006738"/>
    </source>
</evidence>
<dbReference type="CDD" id="cd20736">
    <property type="entry name" value="PoNe_Nuclease"/>
    <property type="match status" value="1"/>
</dbReference>
<dbReference type="NCBIfam" id="NF009154">
    <property type="entry name" value="PRK12497.3-3"/>
    <property type="match status" value="1"/>
</dbReference>
<organism evidence="3 4">
    <name type="scientific">candidate division NPL-UPA2 bacterium Unc8</name>
    <dbReference type="NCBI Taxonomy" id="1980939"/>
    <lineage>
        <taxon>Bacteria</taxon>
    </lineage>
</organism>
<dbReference type="Pfam" id="PF02021">
    <property type="entry name" value="UPF0102"/>
    <property type="match status" value="1"/>
</dbReference>
<dbReference type="Gene3D" id="3.40.1350.10">
    <property type="match status" value="1"/>
</dbReference>
<dbReference type="NCBIfam" id="TIGR00252">
    <property type="entry name" value="YraN family protein"/>
    <property type="match status" value="1"/>
</dbReference>
<comment type="caution">
    <text evidence="3">The sequence shown here is derived from an EMBL/GenBank/DDBJ whole genome shotgun (WGS) entry which is preliminary data.</text>
</comment>
<dbReference type="PANTHER" id="PTHR34039">
    <property type="entry name" value="UPF0102 PROTEIN YRAN"/>
    <property type="match status" value="1"/>
</dbReference>
<dbReference type="InterPro" id="IPR003509">
    <property type="entry name" value="UPF0102_YraN-like"/>
</dbReference>
<proteinExistence type="inferred from homology"/>
<dbReference type="PROSITE" id="PS51257">
    <property type="entry name" value="PROKAR_LIPOPROTEIN"/>
    <property type="match status" value="1"/>
</dbReference>
<protein>
    <recommendedName>
        <fullName evidence="2">UPF0102 protein B9J77_00600</fullName>
    </recommendedName>
</protein>
<accession>A0A399G038</accession>
<reference evidence="3 4" key="1">
    <citation type="submission" date="2018-08" db="EMBL/GenBank/DDBJ databases">
        <title>Draft genome of candidate division NPL-UPA2 bacterium Unc8 that adapted to ultra-basic serpentinizing groundwater.</title>
        <authorList>
            <person name="Ishii S."/>
            <person name="Suzuki S."/>
            <person name="Nealson K.H."/>
        </authorList>
    </citation>
    <scope>NUCLEOTIDE SEQUENCE [LARGE SCALE GENOMIC DNA]</scope>
    <source>
        <strain evidence="3">Unc8</strain>
    </source>
</reference>